<evidence type="ECO:0000313" key="9">
    <source>
        <dbReference type="EMBL" id="MDR5710609.1"/>
    </source>
</evidence>
<dbReference type="Gene3D" id="1.10.3720.10">
    <property type="entry name" value="MetI-like"/>
    <property type="match status" value="1"/>
</dbReference>
<sequence>MSIFRRFISPVLALVALPAILVAAWWIYTLNTSNFFVPEPLQLVDTFISTWVTGERLTRDVLPSLQRLATGLLLAIVLGIILGLLIGLNKTIRALTEPVFEFFRALPPPVLIPVLMLLIGVGNTMQVAVIVSGCIWPVLLNTIEGVRGIDPVQSETSRSYGIRGFSRIRYQIVPAAAPPIMAGVRQSLSIGLILMVISEMFATSSGLGFTIVQFQRSFAIPEMWSGIAVLGIIGVTLSFIFQFVERRVLRWYHGLKEVENAA</sequence>
<evidence type="ECO:0000256" key="7">
    <source>
        <dbReference type="RuleBase" id="RU363032"/>
    </source>
</evidence>
<accession>A0ABU1FPN8</accession>
<dbReference type="EMBL" id="JAVKGT010000001">
    <property type="protein sequence ID" value="MDR5710609.1"/>
    <property type="molecule type" value="Genomic_DNA"/>
</dbReference>
<comment type="caution">
    <text evidence="9">The sequence shown here is derived from an EMBL/GenBank/DDBJ whole genome shotgun (WGS) entry which is preliminary data.</text>
</comment>
<comment type="subcellular location">
    <subcellularLocation>
        <location evidence="1 7">Cell membrane</location>
        <topology evidence="1 7">Multi-pass membrane protein</topology>
    </subcellularLocation>
</comment>
<dbReference type="RefSeq" id="WP_310536000.1">
    <property type="nucleotide sequence ID" value="NZ_BAAAOC010000008.1"/>
</dbReference>
<dbReference type="Proteomes" id="UP001260872">
    <property type="component" value="Unassembled WGS sequence"/>
</dbReference>
<evidence type="ECO:0000256" key="6">
    <source>
        <dbReference type="ARBA" id="ARBA00023136"/>
    </source>
</evidence>
<protein>
    <submittedName>
        <fullName evidence="9">ABC transporter permease</fullName>
    </submittedName>
</protein>
<keyword evidence="4 7" id="KW-0812">Transmembrane</keyword>
<feature type="transmembrane region" description="Helical" evidence="7">
    <location>
        <begin position="188"/>
        <end position="212"/>
    </location>
</feature>
<reference evidence="10" key="1">
    <citation type="submission" date="2023-07" db="EMBL/GenBank/DDBJ databases">
        <title>Description of three actinobacteria isolated from air of manufacturing shop in a pharmaceutical factory.</title>
        <authorList>
            <person name="Zhang D.-F."/>
        </authorList>
    </citation>
    <scope>NUCLEOTIDE SEQUENCE [LARGE SCALE GENOMIC DNA]</scope>
    <source>
        <strain evidence="10">CCTCC AB 207010</strain>
    </source>
</reference>
<keyword evidence="6 7" id="KW-0472">Membrane</keyword>
<evidence type="ECO:0000256" key="3">
    <source>
        <dbReference type="ARBA" id="ARBA00022475"/>
    </source>
</evidence>
<feature type="transmembrane region" description="Helical" evidence="7">
    <location>
        <begin position="110"/>
        <end position="139"/>
    </location>
</feature>
<organism evidence="9 10">
    <name type="scientific">Nesterenkonia flava</name>
    <dbReference type="NCBI Taxonomy" id="469799"/>
    <lineage>
        <taxon>Bacteria</taxon>
        <taxon>Bacillati</taxon>
        <taxon>Actinomycetota</taxon>
        <taxon>Actinomycetes</taxon>
        <taxon>Micrococcales</taxon>
        <taxon>Micrococcaceae</taxon>
        <taxon>Nesterenkonia</taxon>
    </lineage>
</organism>
<evidence type="ECO:0000256" key="5">
    <source>
        <dbReference type="ARBA" id="ARBA00022989"/>
    </source>
</evidence>
<evidence type="ECO:0000256" key="2">
    <source>
        <dbReference type="ARBA" id="ARBA00022448"/>
    </source>
</evidence>
<dbReference type="InterPro" id="IPR035906">
    <property type="entry name" value="MetI-like_sf"/>
</dbReference>
<dbReference type="SUPFAM" id="SSF161098">
    <property type="entry name" value="MetI-like"/>
    <property type="match status" value="1"/>
</dbReference>
<feature type="transmembrane region" description="Helical" evidence="7">
    <location>
        <begin position="68"/>
        <end position="89"/>
    </location>
</feature>
<feature type="transmembrane region" description="Helical" evidence="7">
    <location>
        <begin position="7"/>
        <end position="28"/>
    </location>
</feature>
<evidence type="ECO:0000313" key="10">
    <source>
        <dbReference type="Proteomes" id="UP001260872"/>
    </source>
</evidence>
<evidence type="ECO:0000259" key="8">
    <source>
        <dbReference type="PROSITE" id="PS50928"/>
    </source>
</evidence>
<dbReference type="PROSITE" id="PS50928">
    <property type="entry name" value="ABC_TM1"/>
    <property type="match status" value="1"/>
</dbReference>
<dbReference type="CDD" id="cd06261">
    <property type="entry name" value="TM_PBP2"/>
    <property type="match status" value="1"/>
</dbReference>
<dbReference type="Pfam" id="PF00528">
    <property type="entry name" value="BPD_transp_1"/>
    <property type="match status" value="1"/>
</dbReference>
<keyword evidence="5 7" id="KW-1133">Transmembrane helix</keyword>
<dbReference type="InterPro" id="IPR000515">
    <property type="entry name" value="MetI-like"/>
</dbReference>
<evidence type="ECO:0000256" key="4">
    <source>
        <dbReference type="ARBA" id="ARBA00022692"/>
    </source>
</evidence>
<evidence type="ECO:0000256" key="1">
    <source>
        <dbReference type="ARBA" id="ARBA00004651"/>
    </source>
</evidence>
<feature type="transmembrane region" description="Helical" evidence="7">
    <location>
        <begin position="224"/>
        <end position="244"/>
    </location>
</feature>
<dbReference type="PANTHER" id="PTHR30151:SF0">
    <property type="entry name" value="ABC TRANSPORTER PERMEASE PROTEIN MJ0413-RELATED"/>
    <property type="match status" value="1"/>
</dbReference>
<feature type="domain" description="ABC transmembrane type-1" evidence="8">
    <location>
        <begin position="61"/>
        <end position="245"/>
    </location>
</feature>
<gene>
    <name evidence="9" type="ORF">RH857_00430</name>
</gene>
<name>A0ABU1FPN8_9MICC</name>
<dbReference type="PANTHER" id="PTHR30151">
    <property type="entry name" value="ALKANE SULFONATE ABC TRANSPORTER-RELATED, MEMBRANE SUBUNIT"/>
    <property type="match status" value="1"/>
</dbReference>
<proteinExistence type="inferred from homology"/>
<comment type="similarity">
    <text evidence="7">Belongs to the binding-protein-dependent transport system permease family.</text>
</comment>
<keyword evidence="2 7" id="KW-0813">Transport</keyword>
<keyword evidence="3" id="KW-1003">Cell membrane</keyword>
<keyword evidence="10" id="KW-1185">Reference proteome</keyword>